<dbReference type="PANTHER" id="PTHR35377:SF5">
    <property type="entry name" value="ANTITOXIN VAPB46"/>
    <property type="match status" value="1"/>
</dbReference>
<dbReference type="NCBIfam" id="TIGR01552">
    <property type="entry name" value="phd_fam"/>
    <property type="match status" value="1"/>
</dbReference>
<evidence type="ECO:0000313" key="4">
    <source>
        <dbReference type="Proteomes" id="UP000192775"/>
    </source>
</evidence>
<dbReference type="RefSeq" id="WP_085017616.1">
    <property type="nucleotide sequence ID" value="NZ_BMHD01000001.1"/>
</dbReference>
<sequence length="91" mass="9851">MAEVGIRALKQNASAVVARVAAGETVTITDRGRPVALMTPIRPSRVEEMIASGQIRPATRSLADMPLPKPLDDDGPTLSEVLQQMRDEDDR</sequence>
<gene>
    <name evidence="3" type="ORF">B5808_00060</name>
</gene>
<dbReference type="AlphaFoldDB" id="A0A1X9LF36"/>
<dbReference type="STRING" id="1619308.B5808_00060"/>
<reference evidence="3 4" key="1">
    <citation type="submission" date="2017-04" db="EMBL/GenBank/DDBJ databases">
        <authorList>
            <person name="Afonso C.L."/>
            <person name="Miller P.J."/>
            <person name="Scott M.A."/>
            <person name="Spackman E."/>
            <person name="Goraichik I."/>
            <person name="Dimitrov K.M."/>
            <person name="Suarez D.L."/>
            <person name="Swayne D.E."/>
        </authorList>
    </citation>
    <scope>NUCLEOTIDE SEQUENCE [LARGE SCALE GENOMIC DNA]</scope>
    <source>
        <strain evidence="4">XA(T)</strain>
    </source>
</reference>
<dbReference type="EMBL" id="CP020715">
    <property type="protein sequence ID" value="ARJ03804.1"/>
    <property type="molecule type" value="Genomic_DNA"/>
</dbReference>
<dbReference type="Gene3D" id="3.40.1620.10">
    <property type="entry name" value="YefM-like domain"/>
    <property type="match status" value="1"/>
</dbReference>
<dbReference type="InterPro" id="IPR036165">
    <property type="entry name" value="YefM-like_sf"/>
</dbReference>
<dbReference type="PANTHER" id="PTHR35377">
    <property type="entry name" value="ANTITOXIN VAPB49-RELATED-RELATED"/>
    <property type="match status" value="1"/>
</dbReference>
<protein>
    <recommendedName>
        <fullName evidence="2">Antitoxin</fullName>
    </recommendedName>
</protein>
<accession>A0A1X9LF36</accession>
<organism evidence="3 4">
    <name type="scientific">Cnuibacter physcomitrellae</name>
    <dbReference type="NCBI Taxonomy" id="1619308"/>
    <lineage>
        <taxon>Bacteria</taxon>
        <taxon>Bacillati</taxon>
        <taxon>Actinomycetota</taxon>
        <taxon>Actinomycetes</taxon>
        <taxon>Micrococcales</taxon>
        <taxon>Microbacteriaceae</taxon>
        <taxon>Cnuibacter</taxon>
    </lineage>
</organism>
<proteinExistence type="inferred from homology"/>
<evidence type="ECO:0000256" key="2">
    <source>
        <dbReference type="RuleBase" id="RU362080"/>
    </source>
</evidence>
<evidence type="ECO:0000313" key="3">
    <source>
        <dbReference type="EMBL" id="ARJ03804.1"/>
    </source>
</evidence>
<keyword evidence="4" id="KW-1185">Reference proteome</keyword>
<dbReference type="KEGG" id="cphy:B5808_00060"/>
<dbReference type="InterPro" id="IPR006442">
    <property type="entry name" value="Antitoxin_Phd/YefM"/>
</dbReference>
<dbReference type="GO" id="GO:0097351">
    <property type="term" value="F:toxin sequestering activity"/>
    <property type="evidence" value="ECO:0007669"/>
    <property type="project" value="TreeGrafter"/>
</dbReference>
<evidence type="ECO:0000256" key="1">
    <source>
        <dbReference type="ARBA" id="ARBA00009981"/>
    </source>
</evidence>
<dbReference type="Pfam" id="PF02604">
    <property type="entry name" value="PhdYeFM_antitox"/>
    <property type="match status" value="1"/>
</dbReference>
<comment type="similarity">
    <text evidence="1 2">Belongs to the phD/YefM antitoxin family.</text>
</comment>
<dbReference type="InterPro" id="IPR051416">
    <property type="entry name" value="phD-YefM_TA_antitoxins"/>
</dbReference>
<dbReference type="Proteomes" id="UP000192775">
    <property type="component" value="Chromosome"/>
</dbReference>
<name>A0A1X9LF36_9MICO</name>
<comment type="function">
    <text evidence="2">Antitoxin component of a type II toxin-antitoxin (TA) system.</text>
</comment>
<dbReference type="SUPFAM" id="SSF143120">
    <property type="entry name" value="YefM-like"/>
    <property type="match status" value="1"/>
</dbReference>